<dbReference type="EMBL" id="LPXO01000022">
    <property type="protein sequence ID" value="KUF08812.1"/>
    <property type="molecule type" value="Genomic_DNA"/>
</dbReference>
<gene>
    <name evidence="1" type="ORF">AVJ23_20635</name>
</gene>
<dbReference type="OrthoDB" id="3638028at2"/>
<dbReference type="SUPFAM" id="SSF56112">
    <property type="entry name" value="Protein kinase-like (PK-like)"/>
    <property type="match status" value="1"/>
</dbReference>
<comment type="caution">
    <text evidence="1">The sequence shown here is derived from an EMBL/GenBank/DDBJ whole genome shotgun (WGS) entry which is preliminary data.</text>
</comment>
<dbReference type="GO" id="GO:0016773">
    <property type="term" value="F:phosphotransferase activity, alcohol group as acceptor"/>
    <property type="evidence" value="ECO:0007669"/>
    <property type="project" value="InterPro"/>
</dbReference>
<evidence type="ECO:0000313" key="2">
    <source>
        <dbReference type="Proteomes" id="UP000054396"/>
    </source>
</evidence>
<dbReference type="InterPro" id="IPR011009">
    <property type="entry name" value="Kinase-like_dom_sf"/>
</dbReference>
<evidence type="ECO:0000313" key="1">
    <source>
        <dbReference type="EMBL" id="KUF08812.1"/>
    </source>
</evidence>
<evidence type="ECO:0008006" key="3">
    <source>
        <dbReference type="Google" id="ProtNLM"/>
    </source>
</evidence>
<keyword evidence="2" id="KW-1185">Reference proteome</keyword>
<dbReference type="Gene3D" id="1.10.510.10">
    <property type="entry name" value="Transferase(Phosphotransferase) domain 1"/>
    <property type="match status" value="1"/>
</dbReference>
<dbReference type="AlphaFoldDB" id="A0A0W7WDT7"/>
<reference evidence="1 2" key="1">
    <citation type="submission" date="2015-12" db="EMBL/GenBank/DDBJ databases">
        <authorList>
            <person name="Shamseldin A."/>
            <person name="Moawad H."/>
            <person name="Abd El-Rahim W.M."/>
            <person name="Sadowsky M.J."/>
        </authorList>
    </citation>
    <scope>NUCLEOTIDE SEQUENCE [LARGE SCALE GENOMIC DNA]</scope>
    <source>
        <strain evidence="1 2">SJ5A-1</strain>
    </source>
</reference>
<dbReference type="STRING" id="1685382.AVJ23_20635"/>
<dbReference type="Proteomes" id="UP000054396">
    <property type="component" value="Unassembled WGS sequence"/>
</dbReference>
<accession>A0A0W7WDT7</accession>
<dbReference type="InterPro" id="IPR006748">
    <property type="entry name" value="NH2Glyco/OHUrea_AB-resist_kin"/>
</dbReference>
<proteinExistence type="predicted"/>
<name>A0A0W7WDT7_9RHOB</name>
<protein>
    <recommendedName>
        <fullName evidence="3">Streptomycin resistance protein</fullName>
    </recommendedName>
</protein>
<dbReference type="GO" id="GO:0019748">
    <property type="term" value="P:secondary metabolic process"/>
    <property type="evidence" value="ECO:0007669"/>
    <property type="project" value="InterPro"/>
</dbReference>
<organism evidence="1 2">
    <name type="scientific">Pseudoponticoccus marisrubri</name>
    <dbReference type="NCBI Taxonomy" id="1685382"/>
    <lineage>
        <taxon>Bacteria</taxon>
        <taxon>Pseudomonadati</taxon>
        <taxon>Pseudomonadota</taxon>
        <taxon>Alphaproteobacteria</taxon>
        <taxon>Rhodobacterales</taxon>
        <taxon>Roseobacteraceae</taxon>
        <taxon>Pseudoponticoccus</taxon>
    </lineage>
</organism>
<dbReference type="Pfam" id="PF04655">
    <property type="entry name" value="APH_6_hur"/>
    <property type="match status" value="1"/>
</dbReference>
<sequence length="279" mass="29224">MADQLSRIMAAEGLRAPEPLAETPAAQLWRVLDAAGADRVLKLYRRGHAGNEAGGAALMQAWQAAGAPVVPVRAHGPGWVLMDRLAGPTLGDLARAGQLVRADERLAGCAAALRATRIGPPPGLPVLADWFEALRQLRCGPACPDDLRRDMGRASALAEALLARSDQAPLHGDLHHDNVIDTAAGPVVIDAKGVLGDPGYELANAFRNPRGCAGAQRDGDLLARRLALFSDAVQATPQRLARWAAAKTALSIAWRAKGVLEGDAEADLLARLLALASDA</sequence>
<dbReference type="RefSeq" id="WP_058864129.1">
    <property type="nucleotide sequence ID" value="NZ_LPXO01000022.1"/>
</dbReference>